<reference evidence="1 2" key="1">
    <citation type="journal article" date="2019" name="Sci. Rep.">
        <title>Orb-weaving spider Araneus ventricosus genome elucidates the spidroin gene catalogue.</title>
        <authorList>
            <person name="Kono N."/>
            <person name="Nakamura H."/>
            <person name="Ohtoshi R."/>
            <person name="Moran D.A.P."/>
            <person name="Shinohara A."/>
            <person name="Yoshida Y."/>
            <person name="Fujiwara M."/>
            <person name="Mori M."/>
            <person name="Tomita M."/>
            <person name="Arakawa K."/>
        </authorList>
    </citation>
    <scope>NUCLEOTIDE SEQUENCE [LARGE SCALE GENOMIC DNA]</scope>
</reference>
<comment type="caution">
    <text evidence="1">The sequence shown here is derived from an EMBL/GenBank/DDBJ whole genome shotgun (WGS) entry which is preliminary data.</text>
</comment>
<organism evidence="1 2">
    <name type="scientific">Araneus ventricosus</name>
    <name type="common">Orbweaver spider</name>
    <name type="synonym">Epeira ventricosa</name>
    <dbReference type="NCBI Taxonomy" id="182803"/>
    <lineage>
        <taxon>Eukaryota</taxon>
        <taxon>Metazoa</taxon>
        <taxon>Ecdysozoa</taxon>
        <taxon>Arthropoda</taxon>
        <taxon>Chelicerata</taxon>
        <taxon>Arachnida</taxon>
        <taxon>Araneae</taxon>
        <taxon>Araneomorphae</taxon>
        <taxon>Entelegynae</taxon>
        <taxon>Araneoidea</taxon>
        <taxon>Araneidae</taxon>
        <taxon>Araneus</taxon>
    </lineage>
</organism>
<name>A0A4Y2BZ16_ARAVE</name>
<proteinExistence type="predicted"/>
<accession>A0A4Y2BZ16</accession>
<keyword evidence="2" id="KW-1185">Reference proteome</keyword>
<evidence type="ECO:0000313" key="2">
    <source>
        <dbReference type="Proteomes" id="UP000499080"/>
    </source>
</evidence>
<evidence type="ECO:0000313" key="1">
    <source>
        <dbReference type="EMBL" id="GBL97481.1"/>
    </source>
</evidence>
<dbReference type="EMBL" id="BGPR01000130">
    <property type="protein sequence ID" value="GBL97481.1"/>
    <property type="molecule type" value="Genomic_DNA"/>
</dbReference>
<sequence>MQLPVGTVLRSLSTYFHLPITYRCFSRMLQPSHKPSSHWNRIPLLCKVEPRSRKMEGLVHTFEVLEFPKRGRKPVTTLTGSLWGSESVNCRFLNSKLFFPFPLEMESPVSPVQHSTLPPLQPIIP</sequence>
<protein>
    <submittedName>
        <fullName evidence="1">Uncharacterized protein</fullName>
    </submittedName>
</protein>
<dbReference type="Proteomes" id="UP000499080">
    <property type="component" value="Unassembled WGS sequence"/>
</dbReference>
<dbReference type="AlphaFoldDB" id="A0A4Y2BZ16"/>
<gene>
    <name evidence="1" type="ORF">AVEN_162943_1</name>
</gene>